<sequence length="364" mass="40865">MKTVTAMAPSGATLSSTTGQGTYTPKKWILLRAVEEAREPLGLKSTSLNVLRAMISFLQGDQISVDQDDEHICFASNAAIAKRAHVSVPTVERHISTLAKLGIVRRVMSSNGKRWARRDRQGRVVTATGLSLIPLSERHAEFLQEAQKHADRVLEFTVLRDKVSAALARLKELVADDGSITDLMTSVRNALRRKPDARVLRKLLAEISVEISEITPAHTEKMRAYDHENEGHKEDSLNPIVKKEKHSQVQVSPDQMERNFPRLCSELRFARDQSHCDRLMDDIAEYLRFGQTWYAMKSTYGPALRFMVLGYIFQRAENIKSHQAYLISLISKIDRGDMQPTALLAHSSKVRGSAGHTHDISSRS</sequence>
<evidence type="ECO:0000313" key="2">
    <source>
        <dbReference type="EMBL" id="MCL6286171.1"/>
    </source>
</evidence>
<accession>A0ABT0Q8G6</accession>
<gene>
    <name evidence="2" type="ORF">M3P21_22005</name>
</gene>
<dbReference type="InterPro" id="IPR005090">
    <property type="entry name" value="RepC_N"/>
</dbReference>
<evidence type="ECO:0000313" key="3">
    <source>
        <dbReference type="Proteomes" id="UP001203880"/>
    </source>
</evidence>
<dbReference type="SUPFAM" id="SSF46785">
    <property type="entry name" value="Winged helix' DNA-binding domain"/>
    <property type="match status" value="1"/>
</dbReference>
<feature type="domain" description="Plasmid replication protein C N-terminal" evidence="1">
    <location>
        <begin position="16"/>
        <end position="174"/>
    </location>
</feature>
<dbReference type="InterPro" id="IPR036390">
    <property type="entry name" value="WH_DNA-bd_sf"/>
</dbReference>
<dbReference type="Gene3D" id="1.10.10.10">
    <property type="entry name" value="Winged helix-like DNA-binding domain superfamily/Winged helix DNA-binding domain"/>
    <property type="match status" value="1"/>
</dbReference>
<keyword evidence="3" id="KW-1185">Reference proteome</keyword>
<proteinExistence type="predicted"/>
<dbReference type="Pfam" id="PF03428">
    <property type="entry name" value="RP-C"/>
    <property type="match status" value="1"/>
</dbReference>
<comment type="caution">
    <text evidence="2">The sequence shown here is derived from an EMBL/GenBank/DDBJ whole genome shotgun (WGS) entry which is preliminary data.</text>
</comment>
<dbReference type="InterPro" id="IPR036388">
    <property type="entry name" value="WH-like_DNA-bd_sf"/>
</dbReference>
<evidence type="ECO:0000259" key="1">
    <source>
        <dbReference type="Pfam" id="PF03428"/>
    </source>
</evidence>
<organism evidence="2 3">
    <name type="scientific">Ruegeria spongiae</name>
    <dbReference type="NCBI Taxonomy" id="2942209"/>
    <lineage>
        <taxon>Bacteria</taxon>
        <taxon>Pseudomonadati</taxon>
        <taxon>Pseudomonadota</taxon>
        <taxon>Alphaproteobacteria</taxon>
        <taxon>Rhodobacterales</taxon>
        <taxon>Roseobacteraceae</taxon>
        <taxon>Ruegeria</taxon>
    </lineage>
</organism>
<name>A0ABT0Q8G6_9RHOB</name>
<dbReference type="Proteomes" id="UP001203880">
    <property type="component" value="Unassembled WGS sequence"/>
</dbReference>
<dbReference type="EMBL" id="JAMFMB010000062">
    <property type="protein sequence ID" value="MCL6286171.1"/>
    <property type="molecule type" value="Genomic_DNA"/>
</dbReference>
<reference evidence="2" key="1">
    <citation type="submission" date="2022-05" db="EMBL/GenBank/DDBJ databases">
        <authorList>
            <person name="Park J.-S."/>
        </authorList>
    </citation>
    <scope>NUCLEOTIDE SEQUENCE</scope>
    <source>
        <strain evidence="2">2012CJ41-6</strain>
    </source>
</reference>
<protein>
    <submittedName>
        <fullName evidence="2">Helix-turn-helix domain-containing protein</fullName>
    </submittedName>
</protein>
<dbReference type="RefSeq" id="WP_249713654.1">
    <property type="nucleotide sequence ID" value="NZ_JAMFMB010000062.1"/>
</dbReference>